<dbReference type="InterPro" id="IPR039361">
    <property type="entry name" value="Cyclin"/>
</dbReference>
<name>A0A1R1PUE0_ZANCU</name>
<evidence type="ECO:0000256" key="1">
    <source>
        <dbReference type="ARBA" id="ARBA00023127"/>
    </source>
</evidence>
<dbReference type="Pfam" id="PF00134">
    <property type="entry name" value="Cyclin_N"/>
    <property type="match status" value="1"/>
</dbReference>
<evidence type="ECO:0000313" key="6">
    <source>
        <dbReference type="Proteomes" id="UP000188320"/>
    </source>
</evidence>
<dbReference type="Proteomes" id="UP000188320">
    <property type="component" value="Unassembled WGS sequence"/>
</dbReference>
<proteinExistence type="inferred from homology"/>
<dbReference type="Pfam" id="PF02984">
    <property type="entry name" value="Cyclin_C"/>
    <property type="match status" value="1"/>
</dbReference>
<organism evidence="5 6">
    <name type="scientific">Zancudomyces culisetae</name>
    <name type="common">Gut fungus</name>
    <name type="synonym">Smittium culisetae</name>
    <dbReference type="NCBI Taxonomy" id="1213189"/>
    <lineage>
        <taxon>Eukaryota</taxon>
        <taxon>Fungi</taxon>
        <taxon>Fungi incertae sedis</taxon>
        <taxon>Zoopagomycota</taxon>
        <taxon>Kickxellomycotina</taxon>
        <taxon>Harpellomycetes</taxon>
        <taxon>Harpellales</taxon>
        <taxon>Legeriomycetaceae</taxon>
        <taxon>Zancudomyces</taxon>
    </lineage>
</organism>
<dbReference type="PANTHER" id="PTHR10177">
    <property type="entry name" value="CYCLINS"/>
    <property type="match status" value="1"/>
</dbReference>
<keyword evidence="1 2" id="KW-0195">Cyclin</keyword>
<dbReference type="InterPro" id="IPR004367">
    <property type="entry name" value="Cyclin_C-dom"/>
</dbReference>
<dbReference type="Gene3D" id="1.10.472.10">
    <property type="entry name" value="Cyclin-like"/>
    <property type="match status" value="2"/>
</dbReference>
<evidence type="ECO:0000259" key="3">
    <source>
        <dbReference type="SMART" id="SM00385"/>
    </source>
</evidence>
<evidence type="ECO:0000313" key="5">
    <source>
        <dbReference type="EMBL" id="OMH84608.1"/>
    </source>
</evidence>
<feature type="domain" description="Cyclin-like" evidence="3">
    <location>
        <begin position="318"/>
        <end position="411"/>
    </location>
</feature>
<dbReference type="OrthoDB" id="5590282at2759"/>
<keyword evidence="6" id="KW-1185">Reference proteome</keyword>
<gene>
    <name evidence="5" type="ORF">AX774_g1857</name>
</gene>
<evidence type="ECO:0000259" key="4">
    <source>
        <dbReference type="SMART" id="SM01332"/>
    </source>
</evidence>
<dbReference type="SMART" id="SM01332">
    <property type="entry name" value="Cyclin_C"/>
    <property type="match status" value="1"/>
</dbReference>
<comment type="similarity">
    <text evidence="2">Belongs to the cyclin family.</text>
</comment>
<dbReference type="InterPro" id="IPR036915">
    <property type="entry name" value="Cyclin-like_sf"/>
</dbReference>
<reference evidence="6" key="1">
    <citation type="submission" date="2017-01" db="EMBL/GenBank/DDBJ databases">
        <authorList>
            <person name="Wang Y."/>
            <person name="White M."/>
            <person name="Kvist S."/>
            <person name="Moncalvo J.-M."/>
        </authorList>
    </citation>
    <scope>NUCLEOTIDE SEQUENCE [LARGE SCALE GENOMIC DNA]</scope>
    <source>
        <strain evidence="6">COL-18-3</strain>
    </source>
</reference>
<feature type="domain" description="Cyclin-like" evidence="3">
    <location>
        <begin position="218"/>
        <end position="305"/>
    </location>
</feature>
<feature type="domain" description="Cyclin C-terminal" evidence="4">
    <location>
        <begin position="314"/>
        <end position="445"/>
    </location>
</feature>
<evidence type="ECO:0000256" key="2">
    <source>
        <dbReference type="RuleBase" id="RU000383"/>
    </source>
</evidence>
<sequence length="471" mass="52951">MQSIVYKAETLNNGKFERRVRRSGGAVVGGKKRYLMDVSKNPQEDPNEVFCDRTNKRKRGAVCEFDEYYVCGTRSTSSRTIDDGYPTVFDKETVKREKKRNSAGKVGNVVRKSSESQVVLPSIKSLQVNGDDGASLLYSDNTCVEECCCYCHSYSCCCLPQVPSPSSVTPRSIGDFSEFDASNDVKDMLQAEDTHVKPKLYLQNHPQLNSRMRPILIDWLMEVSADYLLHRRTLYLAIYLLDVLLSGTSDTPTTLLQCYGAAALYVAMKMEESSSCVPKLVDMAKLSMGAFTPSQLKTAEFQIVDAASWSLCVPVIPDFISAFVHRARSFFPSLFSDTVSSADIFSLACDYADLAVHCYDSLTFSASKLAASCFYLSISSFFTPILSPQDFDRITGYTFSSLCDCLHFLERLSKNLTNPCQKSPCCDINHRYSPRLLASHKSTNNDFSWYYQPHHKHLLPQFHSYFLIKSV</sequence>
<dbReference type="EMBL" id="LSSK01000172">
    <property type="protein sequence ID" value="OMH84608.1"/>
    <property type="molecule type" value="Genomic_DNA"/>
</dbReference>
<dbReference type="InterPro" id="IPR013763">
    <property type="entry name" value="Cyclin-like_dom"/>
</dbReference>
<dbReference type="CDD" id="cd20520">
    <property type="entry name" value="CYCLIN_CCNE_rpt2"/>
    <property type="match status" value="1"/>
</dbReference>
<dbReference type="SUPFAM" id="SSF47954">
    <property type="entry name" value="Cyclin-like"/>
    <property type="match status" value="2"/>
</dbReference>
<dbReference type="SMART" id="SM00385">
    <property type="entry name" value="CYCLIN"/>
    <property type="match status" value="2"/>
</dbReference>
<accession>A0A1R1PUE0</accession>
<protein>
    <submittedName>
        <fullName evidence="5">G1/S-specific cyclin-E1</fullName>
    </submittedName>
</protein>
<dbReference type="InterPro" id="IPR006671">
    <property type="entry name" value="Cyclin_N"/>
</dbReference>
<comment type="caution">
    <text evidence="5">The sequence shown here is derived from an EMBL/GenBank/DDBJ whole genome shotgun (WGS) entry which is preliminary data.</text>
</comment>
<dbReference type="AlphaFoldDB" id="A0A1R1PUE0"/>